<dbReference type="Proteomes" id="UP000192796">
    <property type="component" value="Unassembled WGS sequence"/>
</dbReference>
<dbReference type="Pfam" id="PF04397">
    <property type="entry name" value="LytTR"/>
    <property type="match status" value="1"/>
</dbReference>
<evidence type="ECO:0000259" key="2">
    <source>
        <dbReference type="PROSITE" id="PS50110"/>
    </source>
</evidence>
<keyword evidence="5" id="KW-1185">Reference proteome</keyword>
<dbReference type="RefSeq" id="WP_081146368.1">
    <property type="nucleotide sequence ID" value="NZ_LVYD01000024.1"/>
</dbReference>
<dbReference type="SUPFAM" id="SSF52172">
    <property type="entry name" value="CheY-like"/>
    <property type="match status" value="1"/>
</dbReference>
<dbReference type="PANTHER" id="PTHR37299:SF1">
    <property type="entry name" value="STAGE 0 SPORULATION PROTEIN A HOMOLOG"/>
    <property type="match status" value="1"/>
</dbReference>
<dbReference type="PROSITE" id="PS50930">
    <property type="entry name" value="HTH_LYTTR"/>
    <property type="match status" value="1"/>
</dbReference>
<evidence type="ECO:0000256" key="1">
    <source>
        <dbReference type="PROSITE-ProRule" id="PRU00169"/>
    </source>
</evidence>
<dbReference type="PANTHER" id="PTHR37299">
    <property type="entry name" value="TRANSCRIPTIONAL REGULATOR-RELATED"/>
    <property type="match status" value="1"/>
</dbReference>
<dbReference type="InterPro" id="IPR046947">
    <property type="entry name" value="LytR-like"/>
</dbReference>
<sequence>MNHPLPVKVVIVEDQLPIRKDLELLVGQLPSFIVLGSCGSVQEALAMIESMAPDILLLDINLGDGTGFDILDKISNLSLKVIFLTAHAEHAIKAIKANAIDYILKPVDPGELKAALTKALNTSPLSIEDLKLAFESIKKSENQQKIVVRSYDIWEIVYLSNILYCHSEEGYTYFNLVGGKQIVSSHHLKKYEDDLPESQFLRPHQSYIVNNSYIESYRRDGYLILKDGTEIPVSLRNRDKVNRYFNNL</sequence>
<dbReference type="STRING" id="1703345.A3860_17655"/>
<dbReference type="PROSITE" id="PS50110">
    <property type="entry name" value="RESPONSE_REGULATORY"/>
    <property type="match status" value="1"/>
</dbReference>
<dbReference type="OrthoDB" id="1646880at2"/>
<dbReference type="SMART" id="SM00850">
    <property type="entry name" value="LytTR"/>
    <property type="match status" value="1"/>
</dbReference>
<keyword evidence="1" id="KW-0597">Phosphoprotein</keyword>
<evidence type="ECO:0008006" key="6">
    <source>
        <dbReference type="Google" id="ProtNLM"/>
    </source>
</evidence>
<dbReference type="GO" id="GO:0000156">
    <property type="term" value="F:phosphorelay response regulator activity"/>
    <property type="evidence" value="ECO:0007669"/>
    <property type="project" value="InterPro"/>
</dbReference>
<dbReference type="Pfam" id="PF00072">
    <property type="entry name" value="Response_reg"/>
    <property type="match status" value="1"/>
</dbReference>
<feature type="domain" description="Response regulatory" evidence="2">
    <location>
        <begin position="8"/>
        <end position="120"/>
    </location>
</feature>
<feature type="domain" description="HTH LytTR-type" evidence="3">
    <location>
        <begin position="146"/>
        <end position="247"/>
    </location>
</feature>
<dbReference type="AlphaFoldDB" id="A0A1V9G4J6"/>
<evidence type="ECO:0000259" key="3">
    <source>
        <dbReference type="PROSITE" id="PS50930"/>
    </source>
</evidence>
<dbReference type="Gene3D" id="2.40.50.1020">
    <property type="entry name" value="LytTr DNA-binding domain"/>
    <property type="match status" value="1"/>
</dbReference>
<comment type="caution">
    <text evidence="4">The sequence shown here is derived from an EMBL/GenBank/DDBJ whole genome shotgun (WGS) entry which is preliminary data.</text>
</comment>
<dbReference type="InterPro" id="IPR007492">
    <property type="entry name" value="LytTR_DNA-bd_dom"/>
</dbReference>
<reference evidence="4 5" key="1">
    <citation type="submission" date="2016-03" db="EMBL/GenBank/DDBJ databases">
        <title>Niastella vici sp. nov., isolated from farmland soil.</title>
        <authorList>
            <person name="Chen L."/>
            <person name="Wang D."/>
            <person name="Yang S."/>
            <person name="Wang G."/>
        </authorList>
    </citation>
    <scope>NUCLEOTIDE SEQUENCE [LARGE SCALE GENOMIC DNA]</scope>
    <source>
        <strain evidence="4 5">DJ57</strain>
    </source>
</reference>
<dbReference type="GO" id="GO:0003677">
    <property type="term" value="F:DNA binding"/>
    <property type="evidence" value="ECO:0007669"/>
    <property type="project" value="InterPro"/>
</dbReference>
<gene>
    <name evidence="4" type="ORF">A3860_17655</name>
</gene>
<dbReference type="EMBL" id="LVYD01000024">
    <property type="protein sequence ID" value="OQP65490.1"/>
    <property type="molecule type" value="Genomic_DNA"/>
</dbReference>
<name>A0A1V9G4J6_9BACT</name>
<dbReference type="SMART" id="SM00448">
    <property type="entry name" value="REC"/>
    <property type="match status" value="1"/>
</dbReference>
<evidence type="ECO:0000313" key="5">
    <source>
        <dbReference type="Proteomes" id="UP000192796"/>
    </source>
</evidence>
<feature type="modified residue" description="4-aspartylphosphate" evidence="1">
    <location>
        <position position="59"/>
    </location>
</feature>
<proteinExistence type="predicted"/>
<dbReference type="Gene3D" id="3.40.50.2300">
    <property type="match status" value="1"/>
</dbReference>
<organism evidence="4 5">
    <name type="scientific">Niastella vici</name>
    <dbReference type="NCBI Taxonomy" id="1703345"/>
    <lineage>
        <taxon>Bacteria</taxon>
        <taxon>Pseudomonadati</taxon>
        <taxon>Bacteroidota</taxon>
        <taxon>Chitinophagia</taxon>
        <taxon>Chitinophagales</taxon>
        <taxon>Chitinophagaceae</taxon>
        <taxon>Niastella</taxon>
    </lineage>
</organism>
<dbReference type="InterPro" id="IPR011006">
    <property type="entry name" value="CheY-like_superfamily"/>
</dbReference>
<accession>A0A1V9G4J6</accession>
<protein>
    <recommendedName>
        <fullName evidence="6">DNA-binding response regulator</fullName>
    </recommendedName>
</protein>
<evidence type="ECO:0000313" key="4">
    <source>
        <dbReference type="EMBL" id="OQP65490.1"/>
    </source>
</evidence>
<dbReference type="InterPro" id="IPR001789">
    <property type="entry name" value="Sig_transdc_resp-reg_receiver"/>
</dbReference>